<protein>
    <recommendedName>
        <fullName evidence="4">ESAT-6 secretion machinery protein EssA</fullName>
    </recommendedName>
</protein>
<dbReference type="OrthoDB" id="1927186at2"/>
<reference evidence="2 3" key="1">
    <citation type="submission" date="2013-02" db="EMBL/GenBank/DDBJ databases">
        <title>Genome sequence of Clostridium saccharoperbutylacetonicum N1-4(HMT).</title>
        <authorList>
            <person name="Poehlein A."/>
            <person name="Daniel R."/>
        </authorList>
    </citation>
    <scope>NUCLEOTIDE SEQUENCE [LARGE SCALE GENOMIC DNA]</scope>
    <source>
        <strain evidence="3">N1-4(HMT)</strain>
    </source>
</reference>
<keyword evidence="1" id="KW-0472">Membrane</keyword>
<keyword evidence="3" id="KW-1185">Reference proteome</keyword>
<dbReference type="eggNOG" id="ENOG50323K1">
    <property type="taxonomic scope" value="Bacteria"/>
</dbReference>
<gene>
    <name evidence="2" type="ORF">Cspa_c02390</name>
</gene>
<dbReference type="STRING" id="36745.CLSAP_02360"/>
<keyword evidence="1" id="KW-1133">Transmembrane helix</keyword>
<evidence type="ECO:0000313" key="3">
    <source>
        <dbReference type="Proteomes" id="UP000011728"/>
    </source>
</evidence>
<organism evidence="2 3">
    <name type="scientific">Clostridium saccharoperbutylacetonicum N1-4(HMT)</name>
    <dbReference type="NCBI Taxonomy" id="931276"/>
    <lineage>
        <taxon>Bacteria</taxon>
        <taxon>Bacillati</taxon>
        <taxon>Bacillota</taxon>
        <taxon>Clostridia</taxon>
        <taxon>Eubacteriales</taxon>
        <taxon>Clostridiaceae</taxon>
        <taxon>Clostridium</taxon>
    </lineage>
</organism>
<dbReference type="PATRIC" id="fig|931276.5.peg.214"/>
<evidence type="ECO:0000256" key="1">
    <source>
        <dbReference type="SAM" id="Phobius"/>
    </source>
</evidence>
<dbReference type="EMBL" id="CP004121">
    <property type="protein sequence ID" value="AGF54057.1"/>
    <property type="molecule type" value="Genomic_DNA"/>
</dbReference>
<name>M1MR14_9CLOT</name>
<dbReference type="KEGG" id="csr:Cspa_c02390"/>
<dbReference type="HOGENOM" id="CLU_1591695_0_0_9"/>
<dbReference type="Proteomes" id="UP000011728">
    <property type="component" value="Chromosome"/>
</dbReference>
<dbReference type="AlphaFoldDB" id="M1MR14"/>
<evidence type="ECO:0008006" key="4">
    <source>
        <dbReference type="Google" id="ProtNLM"/>
    </source>
</evidence>
<accession>M1MR14</accession>
<feature type="transmembrane region" description="Helical" evidence="1">
    <location>
        <begin position="124"/>
        <end position="143"/>
    </location>
</feature>
<evidence type="ECO:0000313" key="2">
    <source>
        <dbReference type="EMBL" id="AGF54057.1"/>
    </source>
</evidence>
<proteinExistence type="predicted"/>
<dbReference type="RefSeq" id="WP_015390383.1">
    <property type="nucleotide sequence ID" value="NC_020291.1"/>
</dbReference>
<keyword evidence="1" id="KW-0812">Transmembrane</keyword>
<sequence length="169" mass="19582">MKKIIILFVMAFMYIFNITEIYAEDGLKIDSKSLQGSGNEAYISVTDIYGIPLFTEKVIKNKKENDQKKKAELNEINNNVFLKVTSTNNDTSEEVRKLAESYNLFVKPTEHAKIKYMQENSSDGVLKVSISIIMLCMLTAILTRKYHKHKSQKEDYSNEYKDYDRPESI</sequence>